<dbReference type="Proteomes" id="UP000050741">
    <property type="component" value="Unassembled WGS sequence"/>
</dbReference>
<reference evidence="3" key="2">
    <citation type="submission" date="2016-06" db="UniProtKB">
        <authorList>
            <consortium name="WormBaseParasite"/>
        </authorList>
    </citation>
    <scope>IDENTIFICATION</scope>
</reference>
<evidence type="ECO:0000256" key="1">
    <source>
        <dbReference type="SAM" id="MobiDB-lite"/>
    </source>
</evidence>
<dbReference type="WBParaSite" id="GPLIN_000162400">
    <property type="protein sequence ID" value="GPLIN_000162400"/>
    <property type="gene ID" value="GPLIN_000162400"/>
</dbReference>
<feature type="region of interest" description="Disordered" evidence="1">
    <location>
        <begin position="252"/>
        <end position="274"/>
    </location>
</feature>
<protein>
    <submittedName>
        <fullName evidence="3">Reverse transcriptase domain-containing protein</fullName>
    </submittedName>
</protein>
<evidence type="ECO:0000313" key="2">
    <source>
        <dbReference type="Proteomes" id="UP000050741"/>
    </source>
</evidence>
<feature type="compositionally biased region" description="Polar residues" evidence="1">
    <location>
        <begin position="264"/>
        <end position="274"/>
    </location>
</feature>
<name>A0A183BLY9_GLOPA</name>
<proteinExistence type="predicted"/>
<feature type="compositionally biased region" description="Low complexity" evidence="1">
    <location>
        <begin position="455"/>
        <end position="467"/>
    </location>
</feature>
<keyword evidence="2" id="KW-1185">Reference proteome</keyword>
<evidence type="ECO:0000313" key="3">
    <source>
        <dbReference type="WBParaSite" id="GPLIN_000162400"/>
    </source>
</evidence>
<accession>A0A183BLY9</accession>
<feature type="compositionally biased region" description="Polar residues" evidence="1">
    <location>
        <begin position="423"/>
        <end position="454"/>
    </location>
</feature>
<feature type="compositionally biased region" description="Low complexity" evidence="1">
    <location>
        <begin position="1"/>
        <end position="11"/>
    </location>
</feature>
<feature type="compositionally biased region" description="Basic residues" evidence="1">
    <location>
        <begin position="303"/>
        <end position="313"/>
    </location>
</feature>
<reference evidence="2" key="1">
    <citation type="submission" date="2014-05" db="EMBL/GenBank/DDBJ databases">
        <title>The genome and life-stage specific transcriptomes of Globodera pallida elucidate key aspects of plant parasitism by a cyst nematode.</title>
        <authorList>
            <person name="Cotton J.A."/>
            <person name="Lilley C.J."/>
            <person name="Jones L.M."/>
            <person name="Kikuchi T."/>
            <person name="Reid A.J."/>
            <person name="Thorpe P."/>
            <person name="Tsai I.J."/>
            <person name="Beasley H."/>
            <person name="Blok V."/>
            <person name="Cock P.J.A."/>
            <person name="Van den Akker S.E."/>
            <person name="Holroyd N."/>
            <person name="Hunt M."/>
            <person name="Mantelin S."/>
            <person name="Naghra H."/>
            <person name="Pain A."/>
            <person name="Palomares-Rius J.E."/>
            <person name="Zarowiecki M."/>
            <person name="Berriman M."/>
            <person name="Jones J.T."/>
            <person name="Urwin P.E."/>
        </authorList>
    </citation>
    <scope>NUCLEOTIDE SEQUENCE [LARGE SCALE GENOMIC DNA]</scope>
    <source>
        <strain evidence="2">Lindley</strain>
    </source>
</reference>
<feature type="compositionally biased region" description="Polar residues" evidence="1">
    <location>
        <begin position="378"/>
        <end position="389"/>
    </location>
</feature>
<organism evidence="2 3">
    <name type="scientific">Globodera pallida</name>
    <name type="common">Potato cyst nematode worm</name>
    <name type="synonym">Heterodera pallida</name>
    <dbReference type="NCBI Taxonomy" id="36090"/>
    <lineage>
        <taxon>Eukaryota</taxon>
        <taxon>Metazoa</taxon>
        <taxon>Ecdysozoa</taxon>
        <taxon>Nematoda</taxon>
        <taxon>Chromadorea</taxon>
        <taxon>Rhabditida</taxon>
        <taxon>Tylenchina</taxon>
        <taxon>Tylenchomorpha</taxon>
        <taxon>Tylenchoidea</taxon>
        <taxon>Heteroderidae</taxon>
        <taxon>Heteroderinae</taxon>
        <taxon>Globodera</taxon>
    </lineage>
</organism>
<dbReference type="AlphaFoldDB" id="A0A183BLY9"/>
<feature type="compositionally biased region" description="Low complexity" evidence="1">
    <location>
        <begin position="400"/>
        <end position="422"/>
    </location>
</feature>
<feature type="region of interest" description="Disordered" evidence="1">
    <location>
        <begin position="1"/>
        <end position="21"/>
    </location>
</feature>
<feature type="region of interest" description="Disordered" evidence="1">
    <location>
        <begin position="300"/>
        <end position="467"/>
    </location>
</feature>
<sequence length="467" mass="50451">MSKSPPSSSKRSGGHSHGRPLRPPLVIVQVFLERLSSPWESHFDTANAVQIRFFPFSSSPETAPAAAAADGHLSVGNGRLFIMRQDQIGWLQLDIGRTDGGGGKRRLEGQAEAGGGRKTDDGSCNCTNVPTDCLRSSTSADVVVVVVDGPFVGECGRGTEVEEAEADATSRRQEIGVQTVKEEQATEEKQRGQRWRRATAARVMMLMMAALNGSAQAAAKRNNNGRRTMAMMIGERRAREVIGATTIGRETKERETMTRVSIPPNANSSIRPHPNQSALISQYRAQIAYLSAVHRTLVPQRAGNKRKRRKTVGGRRERKTEDDDGIRGEGWREEEQQPEERMGRTQADVEEGWMKSVKWWEGGRERTTNGRDDDEGSSILQSVAISESEGSVAADDSKRISSSSVSSASTPTSSSPSAKGSSEYQQQKLAESPTNSSSLKGSSAKTESSIATDISKSGKSSGGDPSD</sequence>
<feature type="region of interest" description="Disordered" evidence="1">
    <location>
        <begin position="99"/>
        <end position="121"/>
    </location>
</feature>
<feature type="compositionally biased region" description="Basic and acidic residues" evidence="1">
    <location>
        <begin position="105"/>
        <end position="121"/>
    </location>
</feature>
<feature type="compositionally biased region" description="Basic and acidic residues" evidence="1">
    <location>
        <begin position="361"/>
        <end position="371"/>
    </location>
</feature>
<feature type="compositionally biased region" description="Basic and acidic residues" evidence="1">
    <location>
        <begin position="314"/>
        <end position="343"/>
    </location>
</feature>